<comment type="caution">
    <text evidence="3">The sequence shown here is derived from an EMBL/GenBank/DDBJ whole genome shotgun (WGS) entry which is preliminary data.</text>
</comment>
<feature type="domain" description="DUF7774" evidence="2">
    <location>
        <begin position="9"/>
        <end position="101"/>
    </location>
</feature>
<evidence type="ECO:0000313" key="4">
    <source>
        <dbReference type="Proteomes" id="UP001331761"/>
    </source>
</evidence>
<organism evidence="3 4">
    <name type="scientific">Trichostrongylus colubriformis</name>
    <name type="common">Black scour worm</name>
    <dbReference type="NCBI Taxonomy" id="6319"/>
    <lineage>
        <taxon>Eukaryota</taxon>
        <taxon>Metazoa</taxon>
        <taxon>Ecdysozoa</taxon>
        <taxon>Nematoda</taxon>
        <taxon>Chromadorea</taxon>
        <taxon>Rhabditida</taxon>
        <taxon>Rhabditina</taxon>
        <taxon>Rhabditomorpha</taxon>
        <taxon>Strongyloidea</taxon>
        <taxon>Trichostrongylidae</taxon>
        <taxon>Trichostrongylus</taxon>
    </lineage>
</organism>
<gene>
    <name evidence="3" type="ORF">GCK32_009887</name>
</gene>
<name>A0AAN8EXG9_TRICO</name>
<feature type="compositionally biased region" description="Basic and acidic residues" evidence="1">
    <location>
        <begin position="331"/>
        <end position="350"/>
    </location>
</feature>
<feature type="compositionally biased region" description="Basic and acidic residues" evidence="1">
    <location>
        <begin position="148"/>
        <end position="298"/>
    </location>
</feature>
<feature type="compositionally biased region" description="Basic and acidic residues" evidence="1">
    <location>
        <begin position="361"/>
        <end position="388"/>
    </location>
</feature>
<reference evidence="3 4" key="1">
    <citation type="submission" date="2019-10" db="EMBL/GenBank/DDBJ databases">
        <title>Assembly and Annotation for the nematode Trichostrongylus colubriformis.</title>
        <authorList>
            <person name="Martin J."/>
        </authorList>
    </citation>
    <scope>NUCLEOTIDE SEQUENCE [LARGE SCALE GENOMIC DNA]</scope>
    <source>
        <strain evidence="3">G859</strain>
        <tissue evidence="3">Whole worm</tissue>
    </source>
</reference>
<dbReference type="AlphaFoldDB" id="A0AAN8EXG9"/>
<feature type="region of interest" description="Disordered" evidence="1">
    <location>
        <begin position="148"/>
        <end position="423"/>
    </location>
</feature>
<proteinExistence type="predicted"/>
<dbReference type="Pfam" id="PF24983">
    <property type="entry name" value="DUF7774"/>
    <property type="match status" value="1"/>
</dbReference>
<evidence type="ECO:0000259" key="2">
    <source>
        <dbReference type="Pfam" id="PF24983"/>
    </source>
</evidence>
<dbReference type="InterPro" id="IPR056676">
    <property type="entry name" value="DUF7774"/>
</dbReference>
<dbReference type="PANTHER" id="PTHR38630:SF1">
    <property type="entry name" value="DEK_C DOMAIN-CONTAINING PROTEIN-RELATED"/>
    <property type="match status" value="1"/>
</dbReference>
<sequence length="423" mass="48296">MSISDVVQHRDFKSAQKIMAEVKKSKIMESLLDLSDTEVLRKLFETELAQPSNKEVKLLHRALNKLWEELMCNIAKYSFDHDILLFLCEREKVKARILDVMLTCPQNLPDSWGGRRMCACVEGSSIRQLLKSLNREDVSVIPSPITQKKVDEKKEDGEKKAVEKQEDKVKSPVKKEVDSKKVTETEAAKKGTEKKVLEREDVEIKDKDQEENKKEKRLEKAGEEKKKEKKLEKSDEEKKKDKKMEKPEEDKKKEKKLEKSGEERKKEKNVEKAEEDKKKTDLKDNLKKEIEEKEEPPKKVMKVRKMQSTEKPRGAVLVKQKQASEPMGAGEAEKPPEAKDSDGEEKKCVDAKSSALTAKPSEIKREAEEVATRRISSKEQKPIHKAREAALAVIRKMSSKAEPSPVAKRSAIGVRSKKSATGK</sequence>
<dbReference type="Proteomes" id="UP001331761">
    <property type="component" value="Unassembled WGS sequence"/>
</dbReference>
<keyword evidence="4" id="KW-1185">Reference proteome</keyword>
<dbReference type="PANTHER" id="PTHR38630">
    <property type="entry name" value="PROTEIN CBG12780"/>
    <property type="match status" value="1"/>
</dbReference>
<evidence type="ECO:0000313" key="3">
    <source>
        <dbReference type="EMBL" id="KAK5967987.1"/>
    </source>
</evidence>
<evidence type="ECO:0000256" key="1">
    <source>
        <dbReference type="SAM" id="MobiDB-lite"/>
    </source>
</evidence>
<accession>A0AAN8EXG9</accession>
<dbReference type="EMBL" id="WIXE01021855">
    <property type="protein sequence ID" value="KAK5967987.1"/>
    <property type="molecule type" value="Genomic_DNA"/>
</dbReference>
<protein>
    <recommendedName>
        <fullName evidence="2">DUF7774 domain-containing protein</fullName>
    </recommendedName>
</protein>